<reference evidence="8" key="1">
    <citation type="submission" date="2021-10" db="EMBL/GenBank/DDBJ databases">
        <authorList>
            <person name="Piombo E."/>
        </authorList>
    </citation>
    <scope>NUCLEOTIDE SEQUENCE</scope>
</reference>
<evidence type="ECO:0000256" key="3">
    <source>
        <dbReference type="ARBA" id="ARBA00022692"/>
    </source>
</evidence>
<evidence type="ECO:0000256" key="4">
    <source>
        <dbReference type="ARBA" id="ARBA00022968"/>
    </source>
</evidence>
<keyword evidence="6 7" id="KW-0472">Membrane</keyword>
<protein>
    <submittedName>
        <fullName evidence="8">Uncharacterized protein</fullName>
    </submittedName>
</protein>
<accession>A0A9N9V5J2</accession>
<gene>
    <name evidence="8" type="ORF">CRHIZ90672A_00005561</name>
</gene>
<evidence type="ECO:0000256" key="7">
    <source>
        <dbReference type="SAM" id="Phobius"/>
    </source>
</evidence>
<comment type="subcellular location">
    <subcellularLocation>
        <location evidence="1">Membrane</location>
        <topology evidence="1">Single-pass type II membrane protein</topology>
    </subcellularLocation>
</comment>
<sequence length="482" mass="56490">MPSMMGKTPNTCSQMAQVTNKRRYRSLLTPLIVFMFLWIALWFSSSIRVHSTPHFHVESEFKPVNVHNADQKSVQELCVSFPKHVLDSIQPVLRIGHTENQHKVEAQFDSVSSCFTSDELVVYSDLVEDVRGHQTIDSLDNMPLELQENDHFKGYMSQKQRYNSNISETTSEPVHIDGWAIDRFKFLPMVERIYHARPEKEFYVFYETDSYIFWDNMFLYLKGFDPDDELYMGSPTVGRKRTSFANGGPGFVLSRGAIKALLRREEGEDGYNTASLVDRWLKRMVDDCCGDATLGWALNRMGVVVMGLWPMFNPHSLHGIPFSDKHWCQPVLGLHRTTPSDMRTLWKWEFENRKQDALILYADLWEVHRPGEQEEFKDWDNGNWNGWNAPWWKNIKSAESCKRYCLSGRDCFQWHWISATKQCIGMSSFRYGEKAVDTDHHHSGWIRERVSRFRNDHQCRNIEWVKPSLWRVFSDEGKAPIY</sequence>
<keyword evidence="3 7" id="KW-0812">Transmembrane</keyword>
<evidence type="ECO:0000256" key="5">
    <source>
        <dbReference type="ARBA" id="ARBA00022989"/>
    </source>
</evidence>
<keyword evidence="9" id="KW-1185">Reference proteome</keyword>
<dbReference type="GO" id="GO:0016020">
    <property type="term" value="C:membrane"/>
    <property type="evidence" value="ECO:0007669"/>
    <property type="project" value="UniProtKB-SubCell"/>
</dbReference>
<keyword evidence="5 7" id="KW-1133">Transmembrane helix</keyword>
<dbReference type="Gene3D" id="3.90.550.50">
    <property type="match status" value="1"/>
</dbReference>
<dbReference type="Proteomes" id="UP000696573">
    <property type="component" value="Unassembled WGS sequence"/>
</dbReference>
<proteinExistence type="inferred from homology"/>
<evidence type="ECO:0000256" key="6">
    <source>
        <dbReference type="ARBA" id="ARBA00023136"/>
    </source>
</evidence>
<evidence type="ECO:0000313" key="9">
    <source>
        <dbReference type="Proteomes" id="UP000696573"/>
    </source>
</evidence>
<feature type="transmembrane region" description="Helical" evidence="7">
    <location>
        <begin position="24"/>
        <end position="43"/>
    </location>
</feature>
<evidence type="ECO:0000313" key="8">
    <source>
        <dbReference type="EMBL" id="CAH0018930.1"/>
    </source>
</evidence>
<name>A0A9N9V5J2_9HYPO</name>
<dbReference type="PANTHER" id="PTHR23033">
    <property type="entry name" value="BETA1,3-GALACTOSYLTRANSFERASE"/>
    <property type="match status" value="1"/>
</dbReference>
<dbReference type="InterPro" id="IPR026050">
    <property type="entry name" value="C1GALT1/C1GALT1_chp1"/>
</dbReference>
<keyword evidence="4" id="KW-0735">Signal-anchor</keyword>
<evidence type="ECO:0000256" key="1">
    <source>
        <dbReference type="ARBA" id="ARBA00004606"/>
    </source>
</evidence>
<dbReference type="AlphaFoldDB" id="A0A9N9V5J2"/>
<organism evidence="8 9">
    <name type="scientific">Clonostachys rhizophaga</name>
    <dbReference type="NCBI Taxonomy" id="160324"/>
    <lineage>
        <taxon>Eukaryota</taxon>
        <taxon>Fungi</taxon>
        <taxon>Dikarya</taxon>
        <taxon>Ascomycota</taxon>
        <taxon>Pezizomycotina</taxon>
        <taxon>Sordariomycetes</taxon>
        <taxon>Hypocreomycetidae</taxon>
        <taxon>Hypocreales</taxon>
        <taxon>Bionectriaceae</taxon>
        <taxon>Clonostachys</taxon>
    </lineage>
</organism>
<comment type="caution">
    <text evidence="8">The sequence shown here is derived from an EMBL/GenBank/DDBJ whole genome shotgun (WGS) entry which is preliminary data.</text>
</comment>
<comment type="similarity">
    <text evidence="2">Belongs to the glycosyltransferase 31 family. Beta3-Gal-T subfamily.</text>
</comment>
<dbReference type="EMBL" id="CABFNQ020000544">
    <property type="protein sequence ID" value="CAH0018930.1"/>
    <property type="molecule type" value="Genomic_DNA"/>
</dbReference>
<evidence type="ECO:0000256" key="2">
    <source>
        <dbReference type="ARBA" id="ARBA00006462"/>
    </source>
</evidence>
<dbReference type="OrthoDB" id="414175at2759"/>
<dbReference type="PANTHER" id="PTHR23033:SF43">
    <property type="entry name" value="APPLE DOMAIN-CONTAINING PROTEIN"/>
    <property type="match status" value="1"/>
</dbReference>